<dbReference type="InterPro" id="IPR012967">
    <property type="entry name" value="COMT_dimerisation"/>
</dbReference>
<dbReference type="EMBL" id="CM027688">
    <property type="protein sequence ID" value="KAG0518803.1"/>
    <property type="molecule type" value="Genomic_DNA"/>
</dbReference>
<gene>
    <name evidence="9" type="ORF">BDA96_09G208400</name>
</gene>
<dbReference type="Gene3D" id="1.10.10.10">
    <property type="entry name" value="Winged helix-like DNA-binding domain superfamily/Winged helix DNA-binding domain"/>
    <property type="match status" value="1"/>
</dbReference>
<dbReference type="GO" id="GO:0017096">
    <property type="term" value="F:acetylserotonin O-methyltransferase activity"/>
    <property type="evidence" value="ECO:0007669"/>
    <property type="project" value="UniProtKB-ARBA"/>
</dbReference>
<dbReference type="InterPro" id="IPR029063">
    <property type="entry name" value="SAM-dependent_MTases_sf"/>
</dbReference>
<organism evidence="9 10">
    <name type="scientific">Sorghum bicolor</name>
    <name type="common">Sorghum</name>
    <name type="synonym">Sorghum vulgare</name>
    <dbReference type="NCBI Taxonomy" id="4558"/>
    <lineage>
        <taxon>Eukaryota</taxon>
        <taxon>Viridiplantae</taxon>
        <taxon>Streptophyta</taxon>
        <taxon>Embryophyta</taxon>
        <taxon>Tracheophyta</taxon>
        <taxon>Spermatophyta</taxon>
        <taxon>Magnoliopsida</taxon>
        <taxon>Liliopsida</taxon>
        <taxon>Poales</taxon>
        <taxon>Poaceae</taxon>
        <taxon>PACMAD clade</taxon>
        <taxon>Panicoideae</taxon>
        <taxon>Andropogonodae</taxon>
        <taxon>Andropogoneae</taxon>
        <taxon>Sorghinae</taxon>
        <taxon>Sorghum</taxon>
    </lineage>
</organism>
<dbReference type="InterPro" id="IPR001077">
    <property type="entry name" value="COMT_C"/>
</dbReference>
<sequence length="362" mass="39537">MAPVKAQDASTDQQTMLDAQLQLWHHTFGYIKSMALKAALDLRIPDAIHQHGGSATLPQIATKATLHPSKIPCLRRLMRVLTLTGVFQHSTTTDDDGGELVYELTPASRLLVGSVTTNVSPFLNMVLGTVFVSSFLDLGEWFQHELPDPSPFKLTHGRHVWDLAIHDASFAKLCDNGMVADSGFIMDVMVKECGDVFQGISGSLVDVAGGLGGATQAIAKAFPHIECSVLDLPNVVAVAPTDTDVKYIAGDMFESVPSANVVFLKWVLHDWGDAECVKILKNCKKAIPSKRGKVIIMDIVVGAGSSDQKNVETQVLFDLFIMTINGAERDEKEWKKIIFEAGFRSYKIMPVLGVRSIIEVYP</sequence>
<dbReference type="PROSITE" id="PS51683">
    <property type="entry name" value="SAM_OMT_II"/>
    <property type="match status" value="1"/>
</dbReference>
<comment type="similarity">
    <text evidence="5">Belongs to the class I-like SAM-binding methyltransferase superfamily. Cation-independent O-methyltransferase family.</text>
</comment>
<dbReference type="FunFam" id="3.40.50.150:FF:000057">
    <property type="entry name" value="O-methyltransferase ZRP4"/>
    <property type="match status" value="1"/>
</dbReference>
<evidence type="ECO:0000256" key="3">
    <source>
        <dbReference type="ARBA" id="ARBA00022679"/>
    </source>
</evidence>
<keyword evidence="3" id="KW-0808">Transferase</keyword>
<dbReference type="SUPFAM" id="SSF53335">
    <property type="entry name" value="S-adenosyl-L-methionine-dependent methyltransferases"/>
    <property type="match status" value="1"/>
</dbReference>
<evidence type="ECO:0000259" key="8">
    <source>
        <dbReference type="Pfam" id="PF08100"/>
    </source>
</evidence>
<feature type="domain" description="O-methyltransferase C-terminal" evidence="7">
    <location>
        <begin position="135"/>
        <end position="344"/>
    </location>
</feature>
<evidence type="ECO:0000256" key="5">
    <source>
        <dbReference type="ARBA" id="ARBA00038277"/>
    </source>
</evidence>
<feature type="active site" description="Proton acceptor" evidence="6">
    <location>
        <position position="269"/>
    </location>
</feature>
<dbReference type="AlphaFoldDB" id="A0A921U597"/>
<name>A0A921U597_SORBI</name>
<dbReference type="InterPro" id="IPR036388">
    <property type="entry name" value="WH-like_DNA-bd_sf"/>
</dbReference>
<dbReference type="PANTHER" id="PTHR11746">
    <property type="entry name" value="O-METHYLTRANSFERASE"/>
    <property type="match status" value="1"/>
</dbReference>
<accession>A0A921U597</accession>
<evidence type="ECO:0008006" key="11">
    <source>
        <dbReference type="Google" id="ProtNLM"/>
    </source>
</evidence>
<comment type="subunit">
    <text evidence="1">Homodimer.</text>
</comment>
<evidence type="ECO:0000256" key="1">
    <source>
        <dbReference type="ARBA" id="ARBA00011738"/>
    </source>
</evidence>
<dbReference type="GO" id="GO:0032259">
    <property type="term" value="P:methylation"/>
    <property type="evidence" value="ECO:0007669"/>
    <property type="project" value="UniProtKB-KW"/>
</dbReference>
<protein>
    <recommendedName>
        <fullName evidence="11">O-methyltransferase ZRP4</fullName>
    </recommendedName>
</protein>
<evidence type="ECO:0000256" key="6">
    <source>
        <dbReference type="PIRSR" id="PIRSR005739-1"/>
    </source>
</evidence>
<evidence type="ECO:0000259" key="7">
    <source>
        <dbReference type="Pfam" id="PF00891"/>
    </source>
</evidence>
<evidence type="ECO:0000313" key="9">
    <source>
        <dbReference type="EMBL" id="KAG0518803.1"/>
    </source>
</evidence>
<evidence type="ECO:0000256" key="2">
    <source>
        <dbReference type="ARBA" id="ARBA00022603"/>
    </source>
</evidence>
<dbReference type="SUPFAM" id="SSF46785">
    <property type="entry name" value="Winged helix' DNA-binding domain"/>
    <property type="match status" value="1"/>
</dbReference>
<dbReference type="FunFam" id="1.10.10.10:FF:000292">
    <property type="entry name" value="O-methyltransferase ZRP4"/>
    <property type="match status" value="1"/>
</dbReference>
<evidence type="ECO:0000313" key="10">
    <source>
        <dbReference type="Proteomes" id="UP000807115"/>
    </source>
</evidence>
<dbReference type="Pfam" id="PF08100">
    <property type="entry name" value="Dimerisation"/>
    <property type="match status" value="1"/>
</dbReference>
<dbReference type="PIRSF" id="PIRSF005739">
    <property type="entry name" value="O-mtase"/>
    <property type="match status" value="1"/>
</dbReference>
<keyword evidence="4" id="KW-0949">S-adenosyl-L-methionine</keyword>
<dbReference type="GO" id="GO:0046983">
    <property type="term" value="F:protein dimerization activity"/>
    <property type="evidence" value="ECO:0007669"/>
    <property type="project" value="InterPro"/>
</dbReference>
<dbReference type="Proteomes" id="UP000807115">
    <property type="component" value="Chromosome 9"/>
</dbReference>
<dbReference type="InterPro" id="IPR016461">
    <property type="entry name" value="COMT-like"/>
</dbReference>
<dbReference type="InterPro" id="IPR036390">
    <property type="entry name" value="WH_DNA-bd_sf"/>
</dbReference>
<evidence type="ECO:0000256" key="4">
    <source>
        <dbReference type="ARBA" id="ARBA00022691"/>
    </source>
</evidence>
<proteinExistence type="inferred from homology"/>
<dbReference type="Pfam" id="PF00891">
    <property type="entry name" value="Methyltransf_2"/>
    <property type="match status" value="1"/>
</dbReference>
<feature type="domain" description="O-methyltransferase dimerisation" evidence="8">
    <location>
        <begin position="24"/>
        <end position="113"/>
    </location>
</feature>
<reference evidence="9" key="2">
    <citation type="submission" date="2020-10" db="EMBL/GenBank/DDBJ databases">
        <authorList>
            <person name="Cooper E.A."/>
            <person name="Brenton Z.W."/>
            <person name="Flinn B.S."/>
            <person name="Jenkins J."/>
            <person name="Shu S."/>
            <person name="Flowers D."/>
            <person name="Luo F."/>
            <person name="Wang Y."/>
            <person name="Xia P."/>
            <person name="Barry K."/>
            <person name="Daum C."/>
            <person name="Lipzen A."/>
            <person name="Yoshinaga Y."/>
            <person name="Schmutz J."/>
            <person name="Saski C."/>
            <person name="Vermerris W."/>
            <person name="Kresovich S."/>
        </authorList>
    </citation>
    <scope>NUCLEOTIDE SEQUENCE</scope>
</reference>
<comment type="caution">
    <text evidence="9">The sequence shown here is derived from an EMBL/GenBank/DDBJ whole genome shotgun (WGS) entry which is preliminary data.</text>
</comment>
<dbReference type="GO" id="GO:0030187">
    <property type="term" value="P:melatonin biosynthetic process"/>
    <property type="evidence" value="ECO:0007669"/>
    <property type="project" value="UniProtKB-ARBA"/>
</dbReference>
<dbReference type="Gene3D" id="3.40.50.150">
    <property type="entry name" value="Vaccinia Virus protein VP39"/>
    <property type="match status" value="1"/>
</dbReference>
<reference evidence="9" key="1">
    <citation type="journal article" date="2019" name="BMC Genomics">
        <title>A new reference genome for Sorghum bicolor reveals high levels of sequence similarity between sweet and grain genotypes: implications for the genetics of sugar metabolism.</title>
        <authorList>
            <person name="Cooper E.A."/>
            <person name="Brenton Z.W."/>
            <person name="Flinn B.S."/>
            <person name="Jenkins J."/>
            <person name="Shu S."/>
            <person name="Flowers D."/>
            <person name="Luo F."/>
            <person name="Wang Y."/>
            <person name="Xia P."/>
            <person name="Barry K."/>
            <person name="Daum C."/>
            <person name="Lipzen A."/>
            <person name="Yoshinaga Y."/>
            <person name="Schmutz J."/>
            <person name="Saski C."/>
            <person name="Vermerris W."/>
            <person name="Kresovich S."/>
        </authorList>
    </citation>
    <scope>NUCLEOTIDE SEQUENCE</scope>
</reference>
<keyword evidence="2" id="KW-0489">Methyltransferase</keyword>